<dbReference type="PANTHER" id="PTHR30146">
    <property type="entry name" value="LACI-RELATED TRANSCRIPTIONAL REPRESSOR"/>
    <property type="match status" value="1"/>
</dbReference>
<dbReference type="OrthoDB" id="3180992at2"/>
<comment type="caution">
    <text evidence="6">The sequence shown here is derived from an EMBL/GenBank/DDBJ whole genome shotgun (WGS) entry which is preliminary data.</text>
</comment>
<dbReference type="Gene3D" id="1.10.260.40">
    <property type="entry name" value="lambda repressor-like DNA-binding domains"/>
    <property type="match status" value="1"/>
</dbReference>
<dbReference type="PRINTS" id="PR00036">
    <property type="entry name" value="HTHLACI"/>
</dbReference>
<proteinExistence type="predicted"/>
<keyword evidence="3" id="KW-0804">Transcription</keyword>
<dbReference type="EMBL" id="PVXN01000005">
    <property type="protein sequence ID" value="PRR76571.1"/>
    <property type="molecule type" value="Genomic_DNA"/>
</dbReference>
<dbReference type="Pfam" id="PF00356">
    <property type="entry name" value="LacI"/>
    <property type="match status" value="1"/>
</dbReference>
<dbReference type="Pfam" id="PF00532">
    <property type="entry name" value="Peripla_BP_1"/>
    <property type="match status" value="1"/>
</dbReference>
<evidence type="ECO:0000256" key="1">
    <source>
        <dbReference type="ARBA" id="ARBA00023015"/>
    </source>
</evidence>
<dbReference type="CDD" id="cd01542">
    <property type="entry name" value="PBP1_TreR-like"/>
    <property type="match status" value="1"/>
</dbReference>
<name>A0A2T0AZE5_9CLOT</name>
<evidence type="ECO:0000256" key="3">
    <source>
        <dbReference type="ARBA" id="ARBA00023163"/>
    </source>
</evidence>
<dbReference type="GO" id="GO:0000976">
    <property type="term" value="F:transcription cis-regulatory region binding"/>
    <property type="evidence" value="ECO:0007669"/>
    <property type="project" value="TreeGrafter"/>
</dbReference>
<dbReference type="InterPro" id="IPR000843">
    <property type="entry name" value="HTH_LacI"/>
</dbReference>
<sequence length="325" mass="35968">MGKTIADIAELAGVAKSTVSRYLNGGYVSDKTKEKIERIIRETGFEPNTFAQSLKAKKTNLIGVIIPRLDSYATSKSLIGIDETLKKFGYQMLISNTSQNIEREIESIYSFAKQKVSGIILIATEITQEHLEAMKKVKTPIIILGQETPEHHCIIHDDFNAAYDLGKFVVSMGYKDIAFLGVSERDIAVGVKRRNGFKKALEENEIEQVKYYVVGFDKQSSVKKAEEILKEHVPSIMVCATDNIALGAMKAIFEKKLNIPKDVSVTGFGGYDICDIVHPSLTTVKFDYLGAGVKAANNIIKLINGEEVSKLTVSGYEIIKNESIF</sequence>
<dbReference type="SUPFAM" id="SSF53822">
    <property type="entry name" value="Periplasmic binding protein-like I"/>
    <property type="match status" value="1"/>
</dbReference>
<organism evidence="6 7">
    <name type="scientific">Clostridium thermopalmarium DSM 5974</name>
    <dbReference type="NCBI Taxonomy" id="1121340"/>
    <lineage>
        <taxon>Bacteria</taxon>
        <taxon>Bacillati</taxon>
        <taxon>Bacillota</taxon>
        <taxon>Clostridia</taxon>
        <taxon>Eubacteriales</taxon>
        <taxon>Clostridiaceae</taxon>
        <taxon>Clostridium</taxon>
    </lineage>
</organism>
<dbReference type="InterPro" id="IPR010982">
    <property type="entry name" value="Lambda_DNA-bd_dom_sf"/>
</dbReference>
<dbReference type="AlphaFoldDB" id="A0A2T0AZE5"/>
<protein>
    <submittedName>
        <fullName evidence="6">Catabolite control protein A</fullName>
    </submittedName>
</protein>
<dbReference type="InterPro" id="IPR001761">
    <property type="entry name" value="Peripla_BP/Lac1_sug-bd_dom"/>
</dbReference>
<evidence type="ECO:0000313" key="6">
    <source>
        <dbReference type="EMBL" id="PRR76571.1"/>
    </source>
</evidence>
<evidence type="ECO:0000313" key="7">
    <source>
        <dbReference type="Proteomes" id="UP000239614"/>
    </source>
</evidence>
<dbReference type="InterPro" id="IPR001387">
    <property type="entry name" value="Cro/C1-type_HTH"/>
</dbReference>
<dbReference type="Proteomes" id="UP000239614">
    <property type="component" value="Unassembled WGS sequence"/>
</dbReference>
<evidence type="ECO:0000259" key="4">
    <source>
        <dbReference type="PROSITE" id="PS50932"/>
    </source>
</evidence>
<evidence type="ECO:0000259" key="5">
    <source>
        <dbReference type="PROSITE" id="PS50943"/>
    </source>
</evidence>
<dbReference type="Gene3D" id="3.40.50.2300">
    <property type="match status" value="2"/>
</dbReference>
<dbReference type="PROSITE" id="PS50932">
    <property type="entry name" value="HTH_LACI_2"/>
    <property type="match status" value="1"/>
</dbReference>
<keyword evidence="2" id="KW-0238">DNA-binding</keyword>
<dbReference type="CDD" id="cd01392">
    <property type="entry name" value="HTH_LacI"/>
    <property type="match status" value="1"/>
</dbReference>
<reference evidence="6 7" key="1">
    <citation type="submission" date="2018-03" db="EMBL/GenBank/DDBJ databases">
        <title>Genome sequence of Clostridium thermopalmarium DSM 5974.</title>
        <authorList>
            <person name="Poehlein A."/>
            <person name="Daniel R."/>
        </authorList>
    </citation>
    <scope>NUCLEOTIDE SEQUENCE [LARGE SCALE GENOMIC DNA]</scope>
    <source>
        <strain evidence="6 7">DSM 5974</strain>
    </source>
</reference>
<dbReference type="GO" id="GO:0003700">
    <property type="term" value="F:DNA-binding transcription factor activity"/>
    <property type="evidence" value="ECO:0007669"/>
    <property type="project" value="TreeGrafter"/>
</dbReference>
<feature type="domain" description="HTH cro/C1-type" evidence="5">
    <location>
        <begin position="2"/>
        <end position="50"/>
    </location>
</feature>
<gene>
    <name evidence="6" type="primary">ccpA_2</name>
    <name evidence="6" type="ORF">CPAL_02420</name>
</gene>
<dbReference type="PANTHER" id="PTHR30146:SF154">
    <property type="entry name" value="TRANSCRIPTION REGULATOR, MEMBER OF GALR FAMILY"/>
    <property type="match status" value="1"/>
</dbReference>
<dbReference type="SUPFAM" id="SSF47413">
    <property type="entry name" value="lambda repressor-like DNA-binding domains"/>
    <property type="match status" value="1"/>
</dbReference>
<dbReference type="PROSITE" id="PS50943">
    <property type="entry name" value="HTH_CROC1"/>
    <property type="match status" value="1"/>
</dbReference>
<accession>A0A2T0AZE5</accession>
<evidence type="ECO:0000256" key="2">
    <source>
        <dbReference type="ARBA" id="ARBA00023125"/>
    </source>
</evidence>
<dbReference type="SMART" id="SM00354">
    <property type="entry name" value="HTH_LACI"/>
    <property type="match status" value="1"/>
</dbReference>
<dbReference type="InterPro" id="IPR028082">
    <property type="entry name" value="Peripla_BP_I"/>
</dbReference>
<keyword evidence="7" id="KW-1185">Reference proteome</keyword>
<keyword evidence="1" id="KW-0805">Transcription regulation</keyword>
<feature type="domain" description="HTH lacI-type" evidence="4">
    <location>
        <begin position="3"/>
        <end position="56"/>
    </location>
</feature>